<organism evidence="2 3">
    <name type="scientific">Desulfosporosinus fructosivorans</name>
    <dbReference type="NCBI Taxonomy" id="2018669"/>
    <lineage>
        <taxon>Bacteria</taxon>
        <taxon>Bacillati</taxon>
        <taxon>Bacillota</taxon>
        <taxon>Clostridia</taxon>
        <taxon>Eubacteriales</taxon>
        <taxon>Desulfitobacteriaceae</taxon>
        <taxon>Desulfosporosinus</taxon>
    </lineage>
</organism>
<keyword evidence="3" id="KW-1185">Reference proteome</keyword>
<evidence type="ECO:0000256" key="1">
    <source>
        <dbReference type="SAM" id="Phobius"/>
    </source>
</evidence>
<evidence type="ECO:0000313" key="3">
    <source>
        <dbReference type="Proteomes" id="UP000298460"/>
    </source>
</evidence>
<evidence type="ECO:0000313" key="2">
    <source>
        <dbReference type="EMBL" id="TGE37514.1"/>
    </source>
</evidence>
<reference evidence="2 3" key="1">
    <citation type="submission" date="2019-03" db="EMBL/GenBank/DDBJ databases">
        <title>Draft Genome Sequence of Desulfosporosinus fructosivorans Strain 63.6F, Isolated from Marine Sediment in the Baltic Sea.</title>
        <authorList>
            <person name="Hausmann B."/>
            <person name="Vandieken V."/>
            <person name="Pjevac P."/>
            <person name="Schreck K."/>
            <person name="Herbold C.W."/>
            <person name="Loy A."/>
        </authorList>
    </citation>
    <scope>NUCLEOTIDE SEQUENCE [LARGE SCALE GENOMIC DNA]</scope>
    <source>
        <strain evidence="2 3">63.6F</strain>
    </source>
</reference>
<dbReference type="EMBL" id="SPQQ01000004">
    <property type="protein sequence ID" value="TGE37514.1"/>
    <property type="molecule type" value="Genomic_DNA"/>
</dbReference>
<keyword evidence="1" id="KW-0812">Transmembrane</keyword>
<keyword evidence="1" id="KW-1133">Transmembrane helix</keyword>
<keyword evidence="1" id="KW-0472">Membrane</keyword>
<dbReference type="AlphaFoldDB" id="A0A4Z0R4P5"/>
<dbReference type="Proteomes" id="UP000298460">
    <property type="component" value="Unassembled WGS sequence"/>
</dbReference>
<comment type="caution">
    <text evidence="2">The sequence shown here is derived from an EMBL/GenBank/DDBJ whole genome shotgun (WGS) entry which is preliminary data.</text>
</comment>
<proteinExistence type="predicted"/>
<feature type="transmembrane region" description="Helical" evidence="1">
    <location>
        <begin position="12"/>
        <end position="33"/>
    </location>
</feature>
<name>A0A4Z0R4P5_9FIRM</name>
<protein>
    <recommendedName>
        <fullName evidence="4">DUF4083 domain-containing protein</fullName>
    </recommendedName>
</protein>
<evidence type="ECO:0008006" key="4">
    <source>
        <dbReference type="Google" id="ProtNLM"/>
    </source>
</evidence>
<gene>
    <name evidence="2" type="ORF">E4K67_12235</name>
</gene>
<sequence>MNYMGPSVGLGIFSFLGLVIYIGLLALFVYLIISTIQFFKRKTENDKELLVKLDTLIQLQSKERHTVITK</sequence>
<accession>A0A4Z0R4P5</accession>